<dbReference type="FunFam" id="1.20.120.1080:FF:000001">
    <property type="entry name" value="Pre-mRNA-splicing factor ATP-dependent RNA helicase"/>
    <property type="match status" value="1"/>
</dbReference>
<evidence type="ECO:0000256" key="3">
    <source>
        <dbReference type="ARBA" id="ARBA00022741"/>
    </source>
</evidence>
<keyword evidence="6" id="KW-0067">ATP-binding</keyword>
<proteinExistence type="predicted"/>
<evidence type="ECO:0000259" key="9">
    <source>
        <dbReference type="SMART" id="SM00847"/>
    </source>
</evidence>
<dbReference type="EC" id="3.6.4.13" evidence="1"/>
<dbReference type="PANTHER" id="PTHR18934">
    <property type="entry name" value="ATP-DEPENDENT RNA HELICASE"/>
    <property type="match status" value="1"/>
</dbReference>
<dbReference type="GO" id="GO:0003724">
    <property type="term" value="F:RNA helicase activity"/>
    <property type="evidence" value="ECO:0007669"/>
    <property type="project" value="UniProtKB-EC"/>
</dbReference>
<evidence type="ECO:0000256" key="2">
    <source>
        <dbReference type="ARBA" id="ARBA00022664"/>
    </source>
</evidence>
<dbReference type="GO" id="GO:0000390">
    <property type="term" value="P:spliceosomal complex disassembly"/>
    <property type="evidence" value="ECO:0007669"/>
    <property type="project" value="TreeGrafter"/>
</dbReference>
<dbReference type="GO" id="GO:0071013">
    <property type="term" value="C:catalytic step 2 spliceosome"/>
    <property type="evidence" value="ECO:0007669"/>
    <property type="project" value="TreeGrafter"/>
</dbReference>
<comment type="caution">
    <text evidence="10">The sequence shown here is derived from an EMBL/GenBank/DDBJ whole genome shotgun (WGS) entry which is preliminary data.</text>
</comment>
<gene>
    <name evidence="10" type="ORF">AX774_g6009</name>
</gene>
<dbReference type="AlphaFoldDB" id="A0A1R1PHZ5"/>
<dbReference type="PANTHER" id="PTHR18934:SF85">
    <property type="entry name" value="ATP-DEPENDENT RNA HELICASE DHX8"/>
    <property type="match status" value="1"/>
</dbReference>
<organism evidence="10 11">
    <name type="scientific">Zancudomyces culisetae</name>
    <name type="common">Gut fungus</name>
    <name type="synonym">Smittium culisetae</name>
    <dbReference type="NCBI Taxonomy" id="1213189"/>
    <lineage>
        <taxon>Eukaryota</taxon>
        <taxon>Fungi</taxon>
        <taxon>Fungi incertae sedis</taxon>
        <taxon>Zoopagomycota</taxon>
        <taxon>Kickxellomycotina</taxon>
        <taxon>Harpellomycetes</taxon>
        <taxon>Harpellales</taxon>
        <taxon>Legeriomycetaceae</taxon>
        <taxon>Zancudomyces</taxon>
    </lineage>
</organism>
<dbReference type="InterPro" id="IPR007502">
    <property type="entry name" value="Helicase-assoc_dom"/>
</dbReference>
<evidence type="ECO:0000256" key="6">
    <source>
        <dbReference type="ARBA" id="ARBA00022840"/>
    </source>
</evidence>
<dbReference type="OrthoDB" id="10253254at2759"/>
<dbReference type="InterPro" id="IPR048333">
    <property type="entry name" value="HA2_WH"/>
</dbReference>
<protein>
    <recommendedName>
        <fullName evidence="1">RNA helicase</fullName>
        <ecNumber evidence="1">3.6.4.13</ecNumber>
    </recommendedName>
</protein>
<evidence type="ECO:0000313" key="10">
    <source>
        <dbReference type="EMBL" id="OMH80549.1"/>
    </source>
</evidence>
<dbReference type="EMBL" id="LSSK01001158">
    <property type="protein sequence ID" value="OMH80549.1"/>
    <property type="molecule type" value="Genomic_DNA"/>
</dbReference>
<keyword evidence="3" id="KW-0547">Nucleotide-binding</keyword>
<reference evidence="11" key="1">
    <citation type="submission" date="2017-01" db="EMBL/GenBank/DDBJ databases">
        <authorList>
            <person name="Wang Y."/>
            <person name="White M."/>
            <person name="Kvist S."/>
            <person name="Moncalvo J.-M."/>
        </authorList>
    </citation>
    <scope>NUCLEOTIDE SEQUENCE [LARGE SCALE GENOMIC DNA]</scope>
    <source>
        <strain evidence="11">COL-18-3</strain>
    </source>
</reference>
<evidence type="ECO:0000256" key="5">
    <source>
        <dbReference type="ARBA" id="ARBA00022806"/>
    </source>
</evidence>
<dbReference type="InterPro" id="IPR027417">
    <property type="entry name" value="P-loop_NTPase"/>
</dbReference>
<dbReference type="InterPro" id="IPR011709">
    <property type="entry name" value="DEAD-box_helicase_OB_fold"/>
</dbReference>
<feature type="non-terminal residue" evidence="10">
    <location>
        <position position="1"/>
    </location>
</feature>
<evidence type="ECO:0000256" key="8">
    <source>
        <dbReference type="ARBA" id="ARBA00047984"/>
    </source>
</evidence>
<evidence type="ECO:0000256" key="7">
    <source>
        <dbReference type="ARBA" id="ARBA00023187"/>
    </source>
</evidence>
<evidence type="ECO:0000313" key="11">
    <source>
        <dbReference type="Proteomes" id="UP000188320"/>
    </source>
</evidence>
<dbReference type="GO" id="GO:0003723">
    <property type="term" value="F:RNA binding"/>
    <property type="evidence" value="ECO:0007669"/>
    <property type="project" value="TreeGrafter"/>
</dbReference>
<sequence>SGRAGRTGPGKCYRLYTEAAYRNEMLPNTVPEIQRTNMSSSVLTLKAMGINDLIGFDFMDPPPAQTLISALELLYSLGALDDDGLLTRLGRKMAEFPMNPELSKTLLISAELNCSDDVLTIVAMLTVGSTIFYRPKEKQALADSKKLKFHAEEGDHITLLAVYNAWKRSKFSNSWCFDNFVVSRSLRRAADIRKQILGIMDRYKIDVLTSASTSKPNYINVCKALCAGFFRHAAKKDPTEGYKTLVEGTPVFLHPSSALFNKAPEFVIYHELVMTTKEYMREVTSIQPKWLLETAPTFFKVADLHKISKIKQNEKIEPLYNKFEKPNEWRLSKLKRYSKISQTFG</sequence>
<dbReference type="GO" id="GO:0016787">
    <property type="term" value="F:hydrolase activity"/>
    <property type="evidence" value="ECO:0007669"/>
    <property type="project" value="UniProtKB-KW"/>
</dbReference>
<dbReference type="SMART" id="SM00847">
    <property type="entry name" value="HA2"/>
    <property type="match status" value="1"/>
</dbReference>
<dbReference type="GO" id="GO:0005524">
    <property type="term" value="F:ATP binding"/>
    <property type="evidence" value="ECO:0007669"/>
    <property type="project" value="UniProtKB-KW"/>
</dbReference>
<dbReference type="Pfam" id="PF07717">
    <property type="entry name" value="OB_NTP_bind"/>
    <property type="match status" value="1"/>
</dbReference>
<keyword evidence="2" id="KW-0507">mRNA processing</keyword>
<keyword evidence="5 10" id="KW-0347">Helicase</keyword>
<dbReference type="Gene3D" id="1.20.120.1080">
    <property type="match status" value="1"/>
</dbReference>
<dbReference type="Gene3D" id="3.40.50.300">
    <property type="entry name" value="P-loop containing nucleotide triphosphate hydrolases"/>
    <property type="match status" value="1"/>
</dbReference>
<dbReference type="Proteomes" id="UP000188320">
    <property type="component" value="Unassembled WGS sequence"/>
</dbReference>
<dbReference type="GO" id="GO:0005684">
    <property type="term" value="C:U2-type spliceosomal complex"/>
    <property type="evidence" value="ECO:0007669"/>
    <property type="project" value="UniProtKB-ARBA"/>
</dbReference>
<comment type="catalytic activity">
    <reaction evidence="8">
        <text>ATP + H2O = ADP + phosphate + H(+)</text>
        <dbReference type="Rhea" id="RHEA:13065"/>
        <dbReference type="ChEBI" id="CHEBI:15377"/>
        <dbReference type="ChEBI" id="CHEBI:15378"/>
        <dbReference type="ChEBI" id="CHEBI:30616"/>
        <dbReference type="ChEBI" id="CHEBI:43474"/>
        <dbReference type="ChEBI" id="CHEBI:456216"/>
        <dbReference type="EC" id="3.6.4.13"/>
    </reaction>
</comment>
<evidence type="ECO:0000256" key="1">
    <source>
        <dbReference type="ARBA" id="ARBA00012552"/>
    </source>
</evidence>
<accession>A0A1R1PHZ5</accession>
<name>A0A1R1PHZ5_ZANCU</name>
<dbReference type="SUPFAM" id="SSF52540">
    <property type="entry name" value="P-loop containing nucleoside triphosphate hydrolases"/>
    <property type="match status" value="1"/>
</dbReference>
<evidence type="ECO:0000256" key="4">
    <source>
        <dbReference type="ARBA" id="ARBA00022801"/>
    </source>
</evidence>
<keyword evidence="7" id="KW-0508">mRNA splicing</keyword>
<keyword evidence="11" id="KW-1185">Reference proteome</keyword>
<dbReference type="Pfam" id="PF21010">
    <property type="entry name" value="HA2_C"/>
    <property type="match status" value="1"/>
</dbReference>
<keyword evidence="4" id="KW-0378">Hydrolase</keyword>
<dbReference type="Pfam" id="PF04408">
    <property type="entry name" value="WHD_HA2"/>
    <property type="match status" value="1"/>
</dbReference>
<feature type="domain" description="Helicase-associated" evidence="9">
    <location>
        <begin position="69"/>
        <end position="160"/>
    </location>
</feature>